<dbReference type="PANTHER" id="PTHR33875">
    <property type="entry name" value="OS09G0542200 PROTEIN"/>
    <property type="match status" value="1"/>
</dbReference>
<evidence type="ECO:0000313" key="2">
    <source>
        <dbReference type="Proteomes" id="UP000014071"/>
    </source>
</evidence>
<dbReference type="RefSeq" id="XP_012186290.1">
    <property type="nucleotide sequence ID" value="XM_012330900.1"/>
</dbReference>
<name>R9NVZ5_PSEHS</name>
<dbReference type="OrthoDB" id="37297at2759"/>
<dbReference type="STRING" id="1305764.R9NVZ5"/>
<keyword evidence="2" id="KW-1185">Reference proteome</keyword>
<organism evidence="1 2">
    <name type="scientific">Pseudozyma hubeiensis (strain SY62)</name>
    <name type="common">Yeast</name>
    <dbReference type="NCBI Taxonomy" id="1305764"/>
    <lineage>
        <taxon>Eukaryota</taxon>
        <taxon>Fungi</taxon>
        <taxon>Dikarya</taxon>
        <taxon>Basidiomycota</taxon>
        <taxon>Ustilaginomycotina</taxon>
        <taxon>Ustilaginomycetes</taxon>
        <taxon>Ustilaginales</taxon>
        <taxon>Ustilaginaceae</taxon>
        <taxon>Pseudozyma</taxon>
    </lineage>
</organism>
<dbReference type="InterPro" id="IPR036249">
    <property type="entry name" value="Thioredoxin-like_sf"/>
</dbReference>
<dbReference type="GeneID" id="24105569"/>
<evidence type="ECO:0008006" key="3">
    <source>
        <dbReference type="Google" id="ProtNLM"/>
    </source>
</evidence>
<gene>
    <name evidence="1" type="ORF">PHSY_000258</name>
</gene>
<dbReference type="HOGENOM" id="CLU_085801_0_0_1"/>
<dbReference type="Proteomes" id="UP000014071">
    <property type="component" value="Unassembled WGS sequence"/>
</dbReference>
<evidence type="ECO:0000313" key="1">
    <source>
        <dbReference type="EMBL" id="GAC92703.1"/>
    </source>
</evidence>
<accession>R9NVZ5</accession>
<dbReference type="PANTHER" id="PTHR33875:SF2">
    <property type="entry name" value="ACR183CP"/>
    <property type="match status" value="1"/>
</dbReference>
<dbReference type="SUPFAM" id="SSF52833">
    <property type="entry name" value="Thioredoxin-like"/>
    <property type="match status" value="1"/>
</dbReference>
<dbReference type="AlphaFoldDB" id="R9NVZ5"/>
<dbReference type="EMBL" id="DF238767">
    <property type="protein sequence ID" value="GAC92703.1"/>
    <property type="molecule type" value="Genomic_DNA"/>
</dbReference>
<dbReference type="eggNOG" id="ENOG502S0CB">
    <property type="taxonomic scope" value="Eukaryota"/>
</dbReference>
<dbReference type="Gene3D" id="3.40.30.10">
    <property type="entry name" value="Glutaredoxin"/>
    <property type="match status" value="1"/>
</dbReference>
<sequence>MAQANTRITSTANNASIPLIDNGEGECCVEGRSSKIVASLQTTFGGRALFTSALSSSHHHQARLIERFATMALPPSLQALSIGSLTAPNTLELFLDYLCPFSAKQLKGVNEHLLPLVIGDSAQYKDKVRIVIRPYPQPWHSTSTLLHESALAVAKIALTDPAVTAIPDRNAFWLYSLELMKAQERFFDGPARGKSPDGIRGELATLAIETVGEAPKKRKQEAIHRELQGTPLGQSVKNLIRVEKEGNGGSAVVPELKYCVKLGRQNGIHVTPTCLWNGLVEGSISSSFDQAAWKEFLEKQLA</sequence>
<protein>
    <recommendedName>
        <fullName evidence="3">Thioredoxin-like fold domain-containing protein</fullName>
    </recommendedName>
</protein>
<proteinExistence type="predicted"/>
<reference evidence="2" key="1">
    <citation type="journal article" date="2013" name="Genome Announc.">
        <title>Draft genome sequence of the basidiomycetous yeast-like fungus Pseudozyma hubeiensis SY62, which produces an abundant amount of the biosurfactant mannosylerythritol lipids.</title>
        <authorList>
            <person name="Konishi M."/>
            <person name="Hatada Y."/>
            <person name="Horiuchi J."/>
        </authorList>
    </citation>
    <scope>NUCLEOTIDE SEQUENCE [LARGE SCALE GENOMIC DNA]</scope>
    <source>
        <strain evidence="2">SY62</strain>
    </source>
</reference>